<dbReference type="InterPro" id="IPR018653">
    <property type="entry name" value="ScfR_C"/>
</dbReference>
<evidence type="ECO:0000259" key="1">
    <source>
        <dbReference type="Pfam" id="PF09856"/>
    </source>
</evidence>
<feature type="domain" description="Short-chain fatty acyl coenzyme A regulators C-terminal" evidence="1">
    <location>
        <begin position="368"/>
        <end position="504"/>
    </location>
</feature>
<dbReference type="AlphaFoldDB" id="A0A937XE32"/>
<accession>A0A937XE32</accession>
<protein>
    <submittedName>
        <fullName evidence="2">DUF2083 domain-containing protein</fullName>
    </submittedName>
</protein>
<sequence length="529" mass="58878">MSAQASDSQGLQATPEEWRGVARGLQAHLLQTGRHQKDLAAAAGVAASNLSTYLNLRRLPSAAMAGRIIAAAVESQGVTPAMVAHWKRQVDEAEMRLQEELAKLAGSGVALSDAERDRLLAAAAGDRALARSLLRFSDEIRALRSRCAQLAMAHTDAARESLVQSAVEAFQQDPQMRHLTREVERDIRRAHLEERRRHPHPLQALESILAAEGVAVERVEAASPRSGRGRWEGIRWLLNLKDSRRATISSNIHPEQFPFELGRVVGQLRMMRSLGNAAHREVEAFASRWVEENFPQVAGGTPERSQLEQDIVWLIFRSLAGRWATGFFTLPSDRFVRLAEQYEYDIDRLAADLDATWETIANRVSQLDSGLPVHFIKMDWRGVVLKRSSFSGLEFAPLYMRVCGRWASARSLLTAQGTIFRQHSVFPDLAGETYFCVSRSVRAPAQRFGMAPLVYSLTLGCREADAGRTVYAKEFRSPPVECGVTCRLCTVLNCENRVCPSVSHPGMGKFDFGLVWSGKTIHERFPVRG</sequence>
<dbReference type="Pfam" id="PF09856">
    <property type="entry name" value="ScfRs"/>
    <property type="match status" value="1"/>
</dbReference>
<evidence type="ECO:0000313" key="2">
    <source>
        <dbReference type="EMBL" id="MBM3318238.1"/>
    </source>
</evidence>
<name>A0A937XE32_UNCEI</name>
<organism evidence="2 3">
    <name type="scientific">Eiseniibacteriota bacterium</name>
    <dbReference type="NCBI Taxonomy" id="2212470"/>
    <lineage>
        <taxon>Bacteria</taxon>
        <taxon>Candidatus Eiseniibacteriota</taxon>
    </lineage>
</organism>
<reference evidence="2" key="1">
    <citation type="submission" date="2019-03" db="EMBL/GenBank/DDBJ databases">
        <title>Lake Tanganyika Metagenome-Assembled Genomes (MAGs).</title>
        <authorList>
            <person name="Tran P."/>
        </authorList>
    </citation>
    <scope>NUCLEOTIDE SEQUENCE</scope>
    <source>
        <strain evidence="2">M_DeepCast_400m_m2_100</strain>
    </source>
</reference>
<dbReference type="EMBL" id="VGIY01000299">
    <property type="protein sequence ID" value="MBM3318238.1"/>
    <property type="molecule type" value="Genomic_DNA"/>
</dbReference>
<proteinExistence type="predicted"/>
<dbReference type="Proteomes" id="UP000748308">
    <property type="component" value="Unassembled WGS sequence"/>
</dbReference>
<gene>
    <name evidence="2" type="ORF">FJY75_10360</name>
</gene>
<comment type="caution">
    <text evidence="2">The sequence shown here is derived from an EMBL/GenBank/DDBJ whole genome shotgun (WGS) entry which is preliminary data.</text>
</comment>
<evidence type="ECO:0000313" key="3">
    <source>
        <dbReference type="Proteomes" id="UP000748308"/>
    </source>
</evidence>